<dbReference type="EMBL" id="CP002917">
    <property type="protein sequence ID" value="AEK38155.1"/>
    <property type="molecule type" value="Genomic_DNA"/>
</dbReference>
<comment type="subcellular location">
    <subcellularLocation>
        <location evidence="1">Cell envelope</location>
    </subcellularLocation>
</comment>
<dbReference type="InterPro" id="IPR002491">
    <property type="entry name" value="ABC_transptr_periplasmic_BD"/>
</dbReference>
<dbReference type="HOGENOM" id="CLU_069777_0_0_11"/>
<organism evidence="6 7">
    <name type="scientific">Corynebacterium variabile (strain DSM 44702 / CIP 107183 / JCM 12073 / NCIMB 30131)</name>
    <name type="common">Corynebacterium mooreparkense</name>
    <dbReference type="NCBI Taxonomy" id="858619"/>
    <lineage>
        <taxon>Bacteria</taxon>
        <taxon>Bacillati</taxon>
        <taxon>Actinomycetota</taxon>
        <taxon>Actinomycetes</taxon>
        <taxon>Mycobacteriales</taxon>
        <taxon>Corynebacteriaceae</taxon>
        <taxon>Corynebacterium</taxon>
    </lineage>
</organism>
<comment type="similarity">
    <text evidence="2">Belongs to the bacterial solute-binding protein 8 family.</text>
</comment>
<name>G0HGB6_CORVD</name>
<dbReference type="GO" id="GO:1901678">
    <property type="term" value="P:iron coordination entity transport"/>
    <property type="evidence" value="ECO:0007669"/>
    <property type="project" value="UniProtKB-ARBA"/>
</dbReference>
<evidence type="ECO:0000313" key="7">
    <source>
        <dbReference type="Proteomes" id="UP000006659"/>
    </source>
</evidence>
<dbReference type="Proteomes" id="UP000006659">
    <property type="component" value="Chromosome"/>
</dbReference>
<dbReference type="AlphaFoldDB" id="G0HGB6"/>
<reference evidence="6 7" key="1">
    <citation type="journal article" date="2011" name="BMC Genomics">
        <title>Complete genome sequence of Corynebacterium variabile DSM 44702 isolated from the surface of smear-ripened cheeses and insights into cheese ripening and flavor generation.</title>
        <authorList>
            <person name="Schroeder J."/>
            <person name="Maus I."/>
            <person name="Trost E."/>
            <person name="Tauch A."/>
        </authorList>
    </citation>
    <scope>NUCLEOTIDE SEQUENCE [LARGE SCALE GENOMIC DNA]</scope>
    <source>
        <strain evidence="7">DSM 44702 / JCM 12073 / NCIMB 30131</strain>
    </source>
</reference>
<evidence type="ECO:0000259" key="5">
    <source>
        <dbReference type="PROSITE" id="PS50983"/>
    </source>
</evidence>
<dbReference type="PANTHER" id="PTHR30532:SF1">
    <property type="entry name" value="IRON(3+)-HYDROXAMATE-BINDING PROTEIN FHUD"/>
    <property type="match status" value="1"/>
</dbReference>
<dbReference type="PANTHER" id="PTHR30532">
    <property type="entry name" value="IRON III DICITRATE-BINDING PERIPLASMIC PROTEIN"/>
    <property type="match status" value="1"/>
</dbReference>
<evidence type="ECO:0000256" key="4">
    <source>
        <dbReference type="ARBA" id="ARBA00022729"/>
    </source>
</evidence>
<proteinExistence type="inferred from homology"/>
<protein>
    <submittedName>
        <fullName evidence="6">Fe3+ citrate-binding protein</fullName>
    </submittedName>
</protein>
<dbReference type="KEGG" id="cva:CVAR_2816"/>
<dbReference type="eggNOG" id="COG0614">
    <property type="taxonomic scope" value="Bacteria"/>
</dbReference>
<dbReference type="GO" id="GO:0030288">
    <property type="term" value="C:outer membrane-bounded periplasmic space"/>
    <property type="evidence" value="ECO:0007669"/>
    <property type="project" value="TreeGrafter"/>
</dbReference>
<keyword evidence="3" id="KW-0813">Transport</keyword>
<evidence type="ECO:0000256" key="2">
    <source>
        <dbReference type="ARBA" id="ARBA00008814"/>
    </source>
</evidence>
<gene>
    <name evidence="6" type="primary">siuS2</name>
    <name evidence="6" type="ordered locus">CVAR_2816</name>
</gene>
<dbReference type="InterPro" id="IPR051313">
    <property type="entry name" value="Bact_iron-sidero_bind"/>
</dbReference>
<evidence type="ECO:0000256" key="3">
    <source>
        <dbReference type="ARBA" id="ARBA00022448"/>
    </source>
</evidence>
<sequence length="342" mass="37253">MADHVRRTPHIDPITPRNTLSLSCMTFTRFPIPCRTVLAGVTAALLSTTVACGSDDGNDSADGGDTTTFSYGGVTVDIPTDPQRVVCIETRLCPEFAEITGMNLVATPEISAESAKDNVVNDELPDSVEKFEFNFNQPDPEAAANMDPDMLMTVAAWFDYYDSETQDKLEAIAPVLRISGAPDKDADWLQPLVDQAEQIGKKAEAEQSIADYDATIDKLSETVDGEGQTVAVVSLQDDQFVLEDEDLPIEVLTDLGFTLLTAPDNREADGSLHMYSKENLNILQDADVIFVQNPDNALSNDVLWKRLPAVTNGKTPQLLYNHRAGFSKVGANFAEYVAEQLG</sequence>
<feature type="domain" description="Fe/B12 periplasmic-binding" evidence="5">
    <location>
        <begin position="84"/>
        <end position="342"/>
    </location>
</feature>
<dbReference type="Pfam" id="PF01497">
    <property type="entry name" value="Peripla_BP_2"/>
    <property type="match status" value="1"/>
</dbReference>
<evidence type="ECO:0000313" key="6">
    <source>
        <dbReference type="EMBL" id="AEK38155.1"/>
    </source>
</evidence>
<dbReference type="STRING" id="858619.CVAR_2816"/>
<accession>G0HGB6</accession>
<evidence type="ECO:0000256" key="1">
    <source>
        <dbReference type="ARBA" id="ARBA00004196"/>
    </source>
</evidence>
<keyword evidence="4" id="KW-0732">Signal</keyword>
<dbReference type="Gene3D" id="3.40.50.1980">
    <property type="entry name" value="Nitrogenase molybdenum iron protein domain"/>
    <property type="match status" value="2"/>
</dbReference>
<dbReference type="SUPFAM" id="SSF53807">
    <property type="entry name" value="Helical backbone' metal receptor"/>
    <property type="match status" value="1"/>
</dbReference>
<dbReference type="PROSITE" id="PS50983">
    <property type="entry name" value="FE_B12_PBP"/>
    <property type="match status" value="1"/>
</dbReference>